<reference evidence="1" key="1">
    <citation type="submission" date="2020-08" db="EMBL/GenBank/DDBJ databases">
        <title>Multicomponent nature underlies the extraordinary mechanical properties of spider dragline silk.</title>
        <authorList>
            <person name="Kono N."/>
            <person name="Nakamura H."/>
            <person name="Mori M."/>
            <person name="Yoshida Y."/>
            <person name="Ohtoshi R."/>
            <person name="Malay A.D."/>
            <person name="Moran D.A.P."/>
            <person name="Tomita M."/>
            <person name="Numata K."/>
            <person name="Arakawa K."/>
        </authorList>
    </citation>
    <scope>NUCLEOTIDE SEQUENCE</scope>
</reference>
<dbReference type="EMBL" id="BMAV01003818">
    <property type="protein sequence ID" value="GFY43683.1"/>
    <property type="molecule type" value="Genomic_DNA"/>
</dbReference>
<evidence type="ECO:0000313" key="1">
    <source>
        <dbReference type="EMBL" id="GFY43683.1"/>
    </source>
</evidence>
<name>A0A8X7BUJ4_9ARAC</name>
<protein>
    <submittedName>
        <fullName evidence="1">Uncharacterized protein</fullName>
    </submittedName>
</protein>
<comment type="caution">
    <text evidence="1">The sequence shown here is derived from an EMBL/GenBank/DDBJ whole genome shotgun (WGS) entry which is preliminary data.</text>
</comment>
<dbReference type="AlphaFoldDB" id="A0A8X7BUJ4"/>
<sequence>MTIKSYSSEVAFCKVRETQELDRSAIRLITLYVESGFNLTSNSGSMHIWWKQEVSLPPSLIERERTEIPHEEVETDVSLSYYDYKEIDPPNLPNTRRSLLSDFSLPKACMT</sequence>
<gene>
    <name evidence="1" type="ORF">TNIN_375951</name>
</gene>
<evidence type="ECO:0000313" key="2">
    <source>
        <dbReference type="Proteomes" id="UP000886998"/>
    </source>
</evidence>
<proteinExistence type="predicted"/>
<accession>A0A8X7BUJ4</accession>
<dbReference type="Proteomes" id="UP000886998">
    <property type="component" value="Unassembled WGS sequence"/>
</dbReference>
<organism evidence="1 2">
    <name type="scientific">Trichonephila inaurata madagascariensis</name>
    <dbReference type="NCBI Taxonomy" id="2747483"/>
    <lineage>
        <taxon>Eukaryota</taxon>
        <taxon>Metazoa</taxon>
        <taxon>Ecdysozoa</taxon>
        <taxon>Arthropoda</taxon>
        <taxon>Chelicerata</taxon>
        <taxon>Arachnida</taxon>
        <taxon>Araneae</taxon>
        <taxon>Araneomorphae</taxon>
        <taxon>Entelegynae</taxon>
        <taxon>Araneoidea</taxon>
        <taxon>Nephilidae</taxon>
        <taxon>Trichonephila</taxon>
        <taxon>Trichonephila inaurata</taxon>
    </lineage>
</organism>
<keyword evidence="2" id="KW-1185">Reference proteome</keyword>